<keyword evidence="3" id="KW-1185">Reference proteome</keyword>
<accession>A0ABW8UM58</accession>
<dbReference type="Proteomes" id="UP001625374">
    <property type="component" value="Unassembled WGS sequence"/>
</dbReference>
<keyword evidence="1" id="KW-0732">Signal</keyword>
<protein>
    <submittedName>
        <fullName evidence="2">TasA family protein</fullName>
    </submittedName>
</protein>
<dbReference type="InterPro" id="IPR023833">
    <property type="entry name" value="Signal_pept_SipW-depend-type"/>
</dbReference>
<evidence type="ECO:0000256" key="1">
    <source>
        <dbReference type="SAM" id="SignalP"/>
    </source>
</evidence>
<name>A0ABW8UM58_9LACT</name>
<organism evidence="2 3">
    <name type="scientific">Marinilactibacillus psychrotolerans</name>
    <dbReference type="NCBI Taxonomy" id="191770"/>
    <lineage>
        <taxon>Bacteria</taxon>
        <taxon>Bacillati</taxon>
        <taxon>Bacillota</taxon>
        <taxon>Bacilli</taxon>
        <taxon>Lactobacillales</taxon>
        <taxon>Carnobacteriaceae</taxon>
        <taxon>Marinilactibacillus</taxon>
    </lineage>
</organism>
<dbReference type="Pfam" id="PF12389">
    <property type="entry name" value="Peptidase_M73"/>
    <property type="match status" value="1"/>
</dbReference>
<sequence>MKRKTFAGAIVVMALSFLIYGTNAYFTAEDTAHNVITSGNIDIELLEWADEDRTVPFPKEAVEGVMPGTDVTKIVEIENTGSNPAYIRVKVEKDIELAEEKTEEPDLGLMHLDFDNELWARGEDGYYYYKEALAAGEITNPLFASVSFDKEMGNMYQNSTARVNVTAYATQVANNGDSALDALGWPESK</sequence>
<dbReference type="InterPro" id="IPR022121">
    <property type="entry name" value="Peptidase_M73_camelysin"/>
</dbReference>
<dbReference type="NCBIfam" id="TIGR04088">
    <property type="entry name" value="cognate_SipW"/>
    <property type="match status" value="1"/>
</dbReference>
<gene>
    <name evidence="2" type="ORF">ACEN37_10985</name>
</gene>
<dbReference type="RefSeq" id="WP_407143698.1">
    <property type="nucleotide sequence ID" value="NZ_JBGQQI010000046.1"/>
</dbReference>
<feature type="chain" id="PRO_5046835164" evidence="1">
    <location>
        <begin position="25"/>
        <end position="189"/>
    </location>
</feature>
<comment type="caution">
    <text evidence="2">The sequence shown here is derived from an EMBL/GenBank/DDBJ whole genome shotgun (WGS) entry which is preliminary data.</text>
</comment>
<evidence type="ECO:0000313" key="3">
    <source>
        <dbReference type="Proteomes" id="UP001625374"/>
    </source>
</evidence>
<dbReference type="EMBL" id="JBGQQK010000041">
    <property type="protein sequence ID" value="MFL2103782.1"/>
    <property type="molecule type" value="Genomic_DNA"/>
</dbReference>
<reference evidence="2 3" key="1">
    <citation type="submission" date="2024-08" db="EMBL/GenBank/DDBJ databases">
        <authorList>
            <person name="Arias E."/>
        </authorList>
    </citation>
    <scope>NUCLEOTIDE SEQUENCE [LARGE SCALE GENOMIC DNA]</scope>
    <source>
        <strain evidence="2 3">FAM 24106</strain>
    </source>
</reference>
<proteinExistence type="predicted"/>
<feature type="signal peptide" evidence="1">
    <location>
        <begin position="1"/>
        <end position="24"/>
    </location>
</feature>
<evidence type="ECO:0000313" key="2">
    <source>
        <dbReference type="EMBL" id="MFL2103782.1"/>
    </source>
</evidence>